<organism evidence="3 4">
    <name type="scientific">Eiseniibacteriota bacterium</name>
    <dbReference type="NCBI Taxonomy" id="2212470"/>
    <lineage>
        <taxon>Bacteria</taxon>
        <taxon>Candidatus Eiseniibacteriota</taxon>
    </lineage>
</organism>
<feature type="compositionally biased region" description="Basic and acidic residues" evidence="1">
    <location>
        <begin position="1"/>
        <end position="12"/>
    </location>
</feature>
<proteinExistence type="predicted"/>
<dbReference type="Proteomes" id="UP000748308">
    <property type="component" value="Unassembled WGS sequence"/>
</dbReference>
<evidence type="ECO:0000313" key="4">
    <source>
        <dbReference type="Proteomes" id="UP000748308"/>
    </source>
</evidence>
<evidence type="ECO:0000313" key="3">
    <source>
        <dbReference type="EMBL" id="MBM3318116.1"/>
    </source>
</evidence>
<comment type="caution">
    <text evidence="3">The sequence shown here is derived from an EMBL/GenBank/DDBJ whole genome shotgun (WGS) entry which is preliminary data.</text>
</comment>
<accession>A0A937XCU0</accession>
<feature type="non-terminal residue" evidence="3">
    <location>
        <position position="253"/>
    </location>
</feature>
<feature type="domain" description="Glycosyltransferase subfamily 4-like N-terminal" evidence="2">
    <location>
        <begin position="37"/>
        <end position="198"/>
    </location>
</feature>
<dbReference type="Gene3D" id="3.40.50.2000">
    <property type="entry name" value="Glycogen Phosphorylase B"/>
    <property type="match status" value="2"/>
</dbReference>
<reference evidence="3" key="1">
    <citation type="submission" date="2019-03" db="EMBL/GenBank/DDBJ databases">
        <title>Lake Tanganyika Metagenome-Assembled Genomes (MAGs).</title>
        <authorList>
            <person name="Tran P."/>
        </authorList>
    </citation>
    <scope>NUCLEOTIDE SEQUENCE</scope>
    <source>
        <strain evidence="3">M_DeepCast_400m_m2_100</strain>
    </source>
</reference>
<sequence>MASVDAREDEGRPGAGAPAGSPAAPIPVLFLTDLLDIGGAETQLVSLLHALDPARVRPILCILRGEGALAPGVRVPLERVAMRGPLDAGALARVLGIVRRQGVRAIYTTHVRSALMARLLRLVVRPPRPQRRIVVVTSEHSYKSPPATPVPERLRRLTAGLSDRVVAVSEVQAQWLRATLRIPARRVIVLPNAVEPSRFADLPEPAEVLRELGIPTGEPLFVCIARLAPVKEPDTLLAAMEEAPGHLILVGDG</sequence>
<evidence type="ECO:0000256" key="1">
    <source>
        <dbReference type="SAM" id="MobiDB-lite"/>
    </source>
</evidence>
<dbReference type="Pfam" id="PF13439">
    <property type="entry name" value="Glyco_transf_4"/>
    <property type="match status" value="1"/>
</dbReference>
<dbReference type="EMBL" id="VGIY01000266">
    <property type="protein sequence ID" value="MBM3318116.1"/>
    <property type="molecule type" value="Genomic_DNA"/>
</dbReference>
<name>A0A937XCU0_UNCEI</name>
<dbReference type="AlphaFoldDB" id="A0A937XCU0"/>
<gene>
    <name evidence="3" type="ORF">FJY75_09740</name>
</gene>
<feature type="region of interest" description="Disordered" evidence="1">
    <location>
        <begin position="1"/>
        <end position="20"/>
    </location>
</feature>
<dbReference type="SUPFAM" id="SSF53756">
    <property type="entry name" value="UDP-Glycosyltransferase/glycogen phosphorylase"/>
    <property type="match status" value="1"/>
</dbReference>
<protein>
    <submittedName>
        <fullName evidence="3">Glycosyltransferase</fullName>
    </submittedName>
</protein>
<evidence type="ECO:0000259" key="2">
    <source>
        <dbReference type="Pfam" id="PF13439"/>
    </source>
</evidence>
<dbReference type="InterPro" id="IPR028098">
    <property type="entry name" value="Glyco_trans_4-like_N"/>
</dbReference>